<feature type="binding site" evidence="10">
    <location>
        <position position="248"/>
    </location>
    <ligand>
        <name>Mg(2+)</name>
        <dbReference type="ChEBI" id="CHEBI:18420"/>
    </ligand>
</feature>
<feature type="domain" description="Pyruvate carboxyltransferase" evidence="11">
    <location>
        <begin position="33"/>
        <end position="307"/>
    </location>
</feature>
<feature type="binding site" evidence="10">
    <location>
        <position position="282"/>
    </location>
    <ligand>
        <name>Mg(2+)</name>
        <dbReference type="ChEBI" id="CHEBI:18420"/>
    </ligand>
</feature>
<dbReference type="InterPro" id="IPR013785">
    <property type="entry name" value="Aldolase_TIM"/>
</dbReference>
<evidence type="ECO:0000256" key="8">
    <source>
        <dbReference type="ARBA" id="ARBA00022723"/>
    </source>
</evidence>
<keyword evidence="9 10" id="KW-0100">Branched-chain amino acid biosynthesis</keyword>
<comment type="similarity">
    <text evidence="3 10">Belongs to the alpha-IPM synthase/homocitrate synthase family. LeuA type 2 subfamily.</text>
</comment>
<dbReference type="Gene3D" id="3.20.20.70">
    <property type="entry name" value="Aldolase class I"/>
    <property type="match status" value="1"/>
</dbReference>
<dbReference type="SUPFAM" id="SSF89000">
    <property type="entry name" value="post-HMGL domain-like"/>
    <property type="match status" value="1"/>
</dbReference>
<dbReference type="AlphaFoldDB" id="A0A225MQA4"/>
<gene>
    <name evidence="10 12" type="primary">leuA</name>
    <name evidence="12" type="ORF">CEY11_03920</name>
</gene>
<keyword evidence="10" id="KW-0963">Cytoplasm</keyword>
<comment type="pathway">
    <text evidence="2 10">Amino-acid biosynthesis; L-leucine biosynthesis; L-leucine from 3-methyl-2-oxobutanoate: step 1/4.</text>
</comment>
<dbReference type="NCBIfam" id="NF002991">
    <property type="entry name" value="PRK03739.1"/>
    <property type="match status" value="1"/>
</dbReference>
<evidence type="ECO:0000256" key="5">
    <source>
        <dbReference type="ARBA" id="ARBA00022430"/>
    </source>
</evidence>
<evidence type="ECO:0000256" key="10">
    <source>
        <dbReference type="HAMAP-Rule" id="MF_00572"/>
    </source>
</evidence>
<dbReference type="NCBIfam" id="TIGR00970">
    <property type="entry name" value="leuA_yeast"/>
    <property type="match status" value="1"/>
</dbReference>
<keyword evidence="7 10" id="KW-0808">Transferase</keyword>
<dbReference type="SUPFAM" id="SSF110921">
    <property type="entry name" value="2-isopropylmalate synthase LeuA, allosteric (dimerisation) domain"/>
    <property type="match status" value="1"/>
</dbReference>
<dbReference type="PANTHER" id="PTHR46911:SF1">
    <property type="entry name" value="2-ISOPROPYLMALATE SYNTHASE"/>
    <property type="match status" value="1"/>
</dbReference>
<dbReference type="Pfam" id="PF22615">
    <property type="entry name" value="IPMS_D2"/>
    <property type="match status" value="1"/>
</dbReference>
<dbReference type="InterPro" id="IPR002034">
    <property type="entry name" value="AIPM/Hcit_synth_CS"/>
</dbReference>
<evidence type="ECO:0000256" key="2">
    <source>
        <dbReference type="ARBA" id="ARBA00004689"/>
    </source>
</evidence>
<proteinExistence type="inferred from homology"/>
<keyword evidence="10" id="KW-0460">Magnesium</keyword>
<dbReference type="SMART" id="SM00917">
    <property type="entry name" value="LeuA_dimer"/>
    <property type="match status" value="1"/>
</dbReference>
<evidence type="ECO:0000313" key="12">
    <source>
        <dbReference type="EMBL" id="OWT63486.1"/>
    </source>
</evidence>
<dbReference type="GO" id="GO:0003985">
    <property type="term" value="F:acetyl-CoA C-acetyltransferase activity"/>
    <property type="evidence" value="ECO:0007669"/>
    <property type="project" value="UniProtKB-UniRule"/>
</dbReference>
<dbReference type="PROSITE" id="PS50991">
    <property type="entry name" value="PYR_CT"/>
    <property type="match status" value="1"/>
</dbReference>
<dbReference type="UniPathway" id="UPA00048">
    <property type="reaction ID" value="UER00070"/>
</dbReference>
<feature type="region of interest" description="Regulatory domain" evidence="10">
    <location>
        <begin position="439"/>
        <end position="568"/>
    </location>
</feature>
<dbReference type="PROSITE" id="PS00815">
    <property type="entry name" value="AIPM_HOMOCIT_SYNTH_1"/>
    <property type="match status" value="1"/>
</dbReference>
<evidence type="ECO:0000256" key="3">
    <source>
        <dbReference type="ARBA" id="ARBA00009767"/>
    </source>
</evidence>
<dbReference type="InterPro" id="IPR036230">
    <property type="entry name" value="LeuA_allosteric_dom_sf"/>
</dbReference>
<name>A0A225MQA4_9BURK</name>
<accession>A0A225MQA4</accession>
<keyword evidence="8 10" id="KW-0479">Metal-binding</keyword>
<dbReference type="PROSITE" id="PS00816">
    <property type="entry name" value="AIPM_HOMOCIT_SYNTH_2"/>
    <property type="match status" value="1"/>
</dbReference>
<dbReference type="GO" id="GO:0000287">
    <property type="term" value="F:magnesium ion binding"/>
    <property type="evidence" value="ECO:0007669"/>
    <property type="project" value="UniProtKB-UniRule"/>
</dbReference>
<dbReference type="InterPro" id="IPR013709">
    <property type="entry name" value="2-isopropylmalate_synth_dimer"/>
</dbReference>
<dbReference type="Gene3D" id="3.30.160.270">
    <property type="match status" value="1"/>
</dbReference>
<dbReference type="CDD" id="cd07942">
    <property type="entry name" value="DRE_TIM_LeuA"/>
    <property type="match status" value="1"/>
</dbReference>
<dbReference type="GO" id="GO:0003852">
    <property type="term" value="F:2-isopropylmalate synthase activity"/>
    <property type="evidence" value="ECO:0007669"/>
    <property type="project" value="UniProtKB-UniRule"/>
</dbReference>
<dbReference type="GO" id="GO:0009098">
    <property type="term" value="P:L-leucine biosynthetic process"/>
    <property type="evidence" value="ECO:0007669"/>
    <property type="project" value="UniProtKB-UniRule"/>
</dbReference>
<comment type="cofactor">
    <cofactor evidence="10">
        <name>Mg(2+)</name>
        <dbReference type="ChEBI" id="CHEBI:18420"/>
    </cofactor>
</comment>
<keyword evidence="6 10" id="KW-0028">Amino-acid biosynthesis</keyword>
<dbReference type="InterPro" id="IPR005668">
    <property type="entry name" value="IPM_Synthase"/>
</dbReference>
<dbReference type="EC" id="2.3.3.13" evidence="4 10"/>
<comment type="function">
    <text evidence="10">Catalyzes the condensation of the acetyl group of acetyl-CoA with 3-methyl-2-oxobutanoate (2-ketoisovalerate) to form 3-carboxy-3-hydroxy-4-methylpentanoate (2-isopropylmalate).</text>
</comment>
<dbReference type="PANTHER" id="PTHR46911">
    <property type="match status" value="1"/>
</dbReference>
<dbReference type="InterPro" id="IPR054692">
    <property type="entry name" value="LeuA-like_post-cat"/>
</dbReference>
<dbReference type="OrthoDB" id="9803573at2"/>
<evidence type="ECO:0000259" key="11">
    <source>
        <dbReference type="PROSITE" id="PS50991"/>
    </source>
</evidence>
<dbReference type="InterPro" id="IPR039371">
    <property type="entry name" value="LeuA_N_DRE-TIM"/>
</dbReference>
<comment type="catalytic activity">
    <reaction evidence="1 10">
        <text>3-methyl-2-oxobutanoate + acetyl-CoA + H2O = (2S)-2-isopropylmalate + CoA + H(+)</text>
        <dbReference type="Rhea" id="RHEA:21524"/>
        <dbReference type="ChEBI" id="CHEBI:1178"/>
        <dbReference type="ChEBI" id="CHEBI:11851"/>
        <dbReference type="ChEBI" id="CHEBI:15377"/>
        <dbReference type="ChEBI" id="CHEBI:15378"/>
        <dbReference type="ChEBI" id="CHEBI:57287"/>
        <dbReference type="ChEBI" id="CHEBI:57288"/>
        <dbReference type="EC" id="2.3.3.13"/>
    </reaction>
</comment>
<evidence type="ECO:0000313" key="13">
    <source>
        <dbReference type="Proteomes" id="UP000214603"/>
    </source>
</evidence>
<dbReference type="GO" id="GO:0005737">
    <property type="term" value="C:cytoplasm"/>
    <property type="evidence" value="ECO:0007669"/>
    <property type="project" value="UniProtKB-SubCell"/>
</dbReference>
<dbReference type="EMBL" id="NJIH01000003">
    <property type="protein sequence ID" value="OWT63486.1"/>
    <property type="molecule type" value="Genomic_DNA"/>
</dbReference>
<organism evidence="12 13">
    <name type="scientific">Candidimonas nitroreducens</name>
    <dbReference type="NCBI Taxonomy" id="683354"/>
    <lineage>
        <taxon>Bacteria</taxon>
        <taxon>Pseudomonadati</taxon>
        <taxon>Pseudomonadota</taxon>
        <taxon>Betaproteobacteria</taxon>
        <taxon>Burkholderiales</taxon>
        <taxon>Alcaligenaceae</taxon>
        <taxon>Candidimonas</taxon>
    </lineage>
</organism>
<evidence type="ECO:0000256" key="4">
    <source>
        <dbReference type="ARBA" id="ARBA00012973"/>
    </source>
</evidence>
<evidence type="ECO:0000256" key="7">
    <source>
        <dbReference type="ARBA" id="ARBA00022679"/>
    </source>
</evidence>
<protein>
    <recommendedName>
        <fullName evidence="4 10">2-isopropylmalate synthase</fullName>
        <ecNumber evidence="4 10">2.3.3.13</ecNumber>
    </recommendedName>
    <alternativeName>
        <fullName evidence="10">Alpha-IPM synthase</fullName>
    </alternativeName>
    <alternativeName>
        <fullName evidence="10">Alpha-isopropylmalate synthase</fullName>
    </alternativeName>
</protein>
<feature type="binding site" evidence="10">
    <location>
        <position position="42"/>
    </location>
    <ligand>
        <name>Mg(2+)</name>
        <dbReference type="ChEBI" id="CHEBI:18420"/>
    </ligand>
</feature>
<keyword evidence="5 10" id="KW-0432">Leucine biosynthesis</keyword>
<evidence type="ECO:0000256" key="6">
    <source>
        <dbReference type="ARBA" id="ARBA00022605"/>
    </source>
</evidence>
<sequence length="568" mass="63130">MIPRPSDKYRPFRPFTRDFSERTWPSRRIEHPPIWMSTDLRDGNQSLIEPMSVERKLRFFEQLIKVGFKEIEVGFPSASQTDFDFVRKLVDEKRIPDDVTIIVLTQAREDLIRRTVDAAAGAKRAIVHLYNACAPAFRKIVFNMSKDQIKEIAVSGTRVVKELTAQHPETSWRYEYSPEVFSTTEPEFALEVCNAVGDVWQPTPESKIIFNLPATIEATTPNLYADQIEWMHKNLKRRDSVVLSVHPHNDRGTAVAAAEFAVMAGADRIEGCLFGNGERTGNVDLVTLALNLYTQGVHPGLDFSDIDEVRRCVEYCNQLPVHPRHPYAGDLVFTAFSGSHQDAIKKGFAQQQPDALWEVPYLPIDPADLGRSYDAVIRVNSQSGKGGVAYLLEQEHGLALPRRLQIEFSRAIQRVTDETGSEVTSGAVYKIFSKEYLEQNQPWKLVRHRISGDPQAGSGHQFAIEAEVEENGVIRHLQGKGDGAIAAFVNALGMPVRIMDYHEHAIGTGTDTRAASYVELRVGDSATGFGVGIHHDIVTASFLAILSAVNRHAATEAAQATAAEATTA</sequence>
<comment type="subcellular location">
    <subcellularLocation>
        <location evidence="10">Cytoplasm</location>
    </subcellularLocation>
</comment>
<reference evidence="13" key="1">
    <citation type="submission" date="2017-06" db="EMBL/GenBank/DDBJ databases">
        <title>Herbaspirillum phytohormonus sp. nov., isolated from the root nodule of Robinia pseudoacacia in lead-zinc mine.</title>
        <authorList>
            <person name="Fan M."/>
            <person name="Lin Y."/>
        </authorList>
    </citation>
    <scope>NUCLEOTIDE SEQUENCE [LARGE SCALE GENOMIC DNA]</scope>
    <source>
        <strain evidence="13">SC-089</strain>
    </source>
</reference>
<dbReference type="SUPFAM" id="SSF51569">
    <property type="entry name" value="Aldolase"/>
    <property type="match status" value="1"/>
</dbReference>
<keyword evidence="13" id="KW-1185">Reference proteome</keyword>
<dbReference type="RefSeq" id="WP_088602070.1">
    <property type="nucleotide sequence ID" value="NZ_NJIH01000003.1"/>
</dbReference>
<dbReference type="HAMAP" id="MF_00572">
    <property type="entry name" value="LeuA_type2"/>
    <property type="match status" value="1"/>
</dbReference>
<comment type="caution">
    <text evidence="12">The sequence shown here is derived from an EMBL/GenBank/DDBJ whole genome shotgun (WGS) entry which is preliminary data.</text>
</comment>
<comment type="subunit">
    <text evidence="10">Homodimer.</text>
</comment>
<dbReference type="Pfam" id="PF08502">
    <property type="entry name" value="LeuA_dimer"/>
    <property type="match status" value="1"/>
</dbReference>
<dbReference type="FunFam" id="3.20.20.70:FF:000045">
    <property type="entry name" value="2-isopropylmalate synthase"/>
    <property type="match status" value="1"/>
</dbReference>
<feature type="binding site" evidence="10">
    <location>
        <position position="246"/>
    </location>
    <ligand>
        <name>Mg(2+)</name>
        <dbReference type="ChEBI" id="CHEBI:18420"/>
    </ligand>
</feature>
<dbReference type="Pfam" id="PF00682">
    <property type="entry name" value="HMGL-like"/>
    <property type="match status" value="1"/>
</dbReference>
<evidence type="ECO:0000256" key="1">
    <source>
        <dbReference type="ARBA" id="ARBA00000064"/>
    </source>
</evidence>
<evidence type="ECO:0000256" key="9">
    <source>
        <dbReference type="ARBA" id="ARBA00023304"/>
    </source>
</evidence>
<dbReference type="InterPro" id="IPR000891">
    <property type="entry name" value="PYR_CT"/>
</dbReference>
<dbReference type="Proteomes" id="UP000214603">
    <property type="component" value="Unassembled WGS sequence"/>
</dbReference>